<dbReference type="Gene3D" id="3.40.1260.10">
    <property type="entry name" value="DsrEFH-like"/>
    <property type="match status" value="1"/>
</dbReference>
<organism evidence="5 6">
    <name type="scientific">Salinimonas sediminis</name>
    <dbReference type="NCBI Taxonomy" id="2303538"/>
    <lineage>
        <taxon>Bacteria</taxon>
        <taxon>Pseudomonadati</taxon>
        <taxon>Pseudomonadota</taxon>
        <taxon>Gammaproteobacteria</taxon>
        <taxon>Alteromonadales</taxon>
        <taxon>Alteromonadaceae</taxon>
        <taxon>Alteromonas/Salinimonas group</taxon>
        <taxon>Salinimonas</taxon>
    </lineage>
</organism>
<keyword evidence="6" id="KW-1185">Reference proteome</keyword>
<gene>
    <name evidence="5" type="primary">tusD</name>
    <name evidence="5" type="ORF">D0Y50_10635</name>
</gene>
<accession>A0A346NML3</accession>
<evidence type="ECO:0000313" key="5">
    <source>
        <dbReference type="EMBL" id="AXR06770.1"/>
    </source>
</evidence>
<dbReference type="AlphaFoldDB" id="A0A346NML3"/>
<sequence length="129" mass="14121">MAHYSILITSPPIEDAGIHTAQQFARALPAQGHVLDNVFFYGAGVLNANALSQPASDETFPYQRWQLVQSETECRLIVCITAALKRGIVGEAEALENGDSQYNLKAPFEQAGLGEFFSALHNCNHLVQF</sequence>
<comment type="similarity">
    <text evidence="2">Belongs to the DsrE/TusD family.</text>
</comment>
<dbReference type="Proteomes" id="UP000262073">
    <property type="component" value="Chromosome"/>
</dbReference>
<dbReference type="InterPro" id="IPR027396">
    <property type="entry name" value="DsrEFH-like"/>
</dbReference>
<dbReference type="GO" id="GO:0016783">
    <property type="term" value="F:sulfurtransferase activity"/>
    <property type="evidence" value="ECO:0007669"/>
    <property type="project" value="InterPro"/>
</dbReference>
<dbReference type="InterPro" id="IPR017463">
    <property type="entry name" value="Sulphur_relay_TusD/DsrE"/>
</dbReference>
<keyword evidence="4 5" id="KW-0808">Transferase</keyword>
<keyword evidence="3" id="KW-0963">Cytoplasm</keyword>
<dbReference type="NCBIfam" id="NF001237">
    <property type="entry name" value="PRK00207.1"/>
    <property type="match status" value="1"/>
</dbReference>
<dbReference type="GO" id="GO:1990228">
    <property type="term" value="C:sulfurtransferase complex"/>
    <property type="evidence" value="ECO:0007669"/>
    <property type="project" value="TreeGrafter"/>
</dbReference>
<dbReference type="GO" id="GO:0002143">
    <property type="term" value="P:tRNA wobble position uridine thiolation"/>
    <property type="evidence" value="ECO:0007669"/>
    <property type="project" value="TreeGrafter"/>
</dbReference>
<dbReference type="RefSeq" id="WP_108568971.1">
    <property type="nucleotide sequence ID" value="NZ_CP031769.1"/>
</dbReference>
<dbReference type="NCBIfam" id="TIGR03012">
    <property type="entry name" value="sulf_tusD_dsrE"/>
    <property type="match status" value="1"/>
</dbReference>
<dbReference type="EMBL" id="CP031769">
    <property type="protein sequence ID" value="AXR06770.1"/>
    <property type="molecule type" value="Genomic_DNA"/>
</dbReference>
<comment type="subcellular location">
    <subcellularLocation>
        <location evidence="1">Cytoplasm</location>
    </subcellularLocation>
</comment>
<evidence type="ECO:0000256" key="4">
    <source>
        <dbReference type="ARBA" id="ARBA00022679"/>
    </source>
</evidence>
<dbReference type="PANTHER" id="PTHR34874">
    <property type="entry name" value="PROTEIN YCHN"/>
    <property type="match status" value="1"/>
</dbReference>
<dbReference type="Pfam" id="PF02635">
    <property type="entry name" value="DsrE"/>
    <property type="match status" value="1"/>
</dbReference>
<dbReference type="GO" id="GO:0097163">
    <property type="term" value="F:sulfur carrier activity"/>
    <property type="evidence" value="ECO:0007669"/>
    <property type="project" value="TreeGrafter"/>
</dbReference>
<evidence type="ECO:0000313" key="6">
    <source>
        <dbReference type="Proteomes" id="UP000262073"/>
    </source>
</evidence>
<dbReference type="KEGG" id="salm:D0Y50_10635"/>
<reference evidence="5 6" key="1">
    <citation type="submission" date="2018-08" db="EMBL/GenBank/DDBJ databases">
        <title>Salinimonas sediminis sp. nov., a piezophilic bacterium isolated from a deep-sea sediment sample from the New Britain Trench.</title>
        <authorList>
            <person name="Cao J."/>
        </authorList>
    </citation>
    <scope>NUCLEOTIDE SEQUENCE [LARGE SCALE GENOMIC DNA]</scope>
    <source>
        <strain evidence="5 6">N102</strain>
    </source>
</reference>
<proteinExistence type="inferred from homology"/>
<dbReference type="SUPFAM" id="SSF75169">
    <property type="entry name" value="DsrEFH-like"/>
    <property type="match status" value="1"/>
</dbReference>
<dbReference type="PANTHER" id="PTHR34874:SF3">
    <property type="entry name" value="SULFURTRANSFERASE TUSD"/>
    <property type="match status" value="1"/>
</dbReference>
<evidence type="ECO:0000256" key="1">
    <source>
        <dbReference type="ARBA" id="ARBA00004496"/>
    </source>
</evidence>
<dbReference type="OrthoDB" id="9787483at2"/>
<name>A0A346NML3_9ALTE</name>
<dbReference type="InterPro" id="IPR003787">
    <property type="entry name" value="Sulphur_relay_DsrE/F-like"/>
</dbReference>
<evidence type="ECO:0000256" key="2">
    <source>
        <dbReference type="ARBA" id="ARBA00007067"/>
    </source>
</evidence>
<evidence type="ECO:0000256" key="3">
    <source>
        <dbReference type="ARBA" id="ARBA00022490"/>
    </source>
</evidence>
<protein>
    <submittedName>
        <fullName evidence="5">Sulfurtransferase complex subunit TusD</fullName>
    </submittedName>
</protein>